<dbReference type="Proteomes" id="UP000672657">
    <property type="component" value="Unassembled WGS sequence"/>
</dbReference>
<name>A0ABM8TRL2_9BURK</name>
<comment type="caution">
    <text evidence="2">The sequence shown here is derived from an EMBL/GenBank/DDBJ whole genome shotgun (WGS) entry which is preliminary data.</text>
</comment>
<dbReference type="Pfam" id="PF19933">
    <property type="entry name" value="DUF6396"/>
    <property type="match status" value="1"/>
</dbReference>
<organism evidence="2 3">
    <name type="scientific">Cupriavidus numazuensis</name>
    <dbReference type="NCBI Taxonomy" id="221992"/>
    <lineage>
        <taxon>Bacteria</taxon>
        <taxon>Pseudomonadati</taxon>
        <taxon>Pseudomonadota</taxon>
        <taxon>Betaproteobacteria</taxon>
        <taxon>Burkholderiales</taxon>
        <taxon>Burkholderiaceae</taxon>
        <taxon>Cupriavidus</taxon>
    </lineage>
</organism>
<dbReference type="InterPro" id="IPR006597">
    <property type="entry name" value="Sel1-like"/>
</dbReference>
<dbReference type="Gene3D" id="1.25.40.10">
    <property type="entry name" value="Tetratricopeptide repeat domain"/>
    <property type="match status" value="1"/>
</dbReference>
<dbReference type="SMART" id="SM00671">
    <property type="entry name" value="SEL1"/>
    <property type="match status" value="2"/>
</dbReference>
<sequence>MRTPLTLLLAAFALTACSKEPPMRTVPDLAAVRANLAFTCIHEADHLSPLDPDADSLFKYARYLQKRPGPKDFDDVARYYRIAAAHGHYKANRNLQQLVSQGLASSPLPQKESVDLASQLVDAGVPSGYYDIGYYLNLGYGLKQDREMALRYFRKAADLGSPEAQFYVAKLLAPWDKAPDIARQMRRCATEQGHGEAATELGINLQGQSQYSEAVGVFQNGVVAGDTLSALVLEEGFKGPPATNRLYYLSLPADAERSRRYKLIGKFIDKNDGRNPKVPDIDQIVPLPPAKLPPWDGTFQWEKGQTTPPEKPSDELINRLSKEKGLDPATGLPLEVSANDERFPAASRMAMQGNNRAYPVSSQTY</sequence>
<dbReference type="InterPro" id="IPR011990">
    <property type="entry name" value="TPR-like_helical_dom_sf"/>
</dbReference>
<gene>
    <name evidence="2" type="ORF">LMG26411_06256</name>
</gene>
<evidence type="ECO:0000313" key="2">
    <source>
        <dbReference type="EMBL" id="CAG2158863.1"/>
    </source>
</evidence>
<dbReference type="InterPro" id="IPR050767">
    <property type="entry name" value="Sel1_AlgK"/>
</dbReference>
<dbReference type="SUPFAM" id="SSF81901">
    <property type="entry name" value="HCP-like"/>
    <property type="match status" value="1"/>
</dbReference>
<feature type="domain" description="DUF6396" evidence="1">
    <location>
        <begin position="229"/>
        <end position="334"/>
    </location>
</feature>
<dbReference type="PROSITE" id="PS51257">
    <property type="entry name" value="PROKAR_LIPOPROTEIN"/>
    <property type="match status" value="1"/>
</dbReference>
<reference evidence="2 3" key="1">
    <citation type="submission" date="2021-03" db="EMBL/GenBank/DDBJ databases">
        <authorList>
            <person name="Peeters C."/>
        </authorList>
    </citation>
    <scope>NUCLEOTIDE SEQUENCE [LARGE SCALE GENOMIC DNA]</scope>
    <source>
        <strain evidence="2 3">LMG 26411</strain>
    </source>
</reference>
<dbReference type="PANTHER" id="PTHR11102:SF160">
    <property type="entry name" value="ERAD-ASSOCIATED E3 UBIQUITIN-PROTEIN LIGASE COMPONENT HRD3"/>
    <property type="match status" value="1"/>
</dbReference>
<dbReference type="Pfam" id="PF08238">
    <property type="entry name" value="Sel1"/>
    <property type="match status" value="2"/>
</dbReference>
<evidence type="ECO:0000313" key="3">
    <source>
        <dbReference type="Proteomes" id="UP000672657"/>
    </source>
</evidence>
<dbReference type="InterPro" id="IPR045653">
    <property type="entry name" value="DUF6396"/>
</dbReference>
<protein>
    <recommendedName>
        <fullName evidence="1">DUF6396 domain-containing protein</fullName>
    </recommendedName>
</protein>
<proteinExistence type="predicted"/>
<dbReference type="RefSeq" id="WP_244874116.1">
    <property type="nucleotide sequence ID" value="NZ_CAJPVI010000050.1"/>
</dbReference>
<accession>A0ABM8TRL2</accession>
<evidence type="ECO:0000259" key="1">
    <source>
        <dbReference type="Pfam" id="PF19933"/>
    </source>
</evidence>
<dbReference type="EMBL" id="CAJPVI010000050">
    <property type="protein sequence ID" value="CAG2158863.1"/>
    <property type="molecule type" value="Genomic_DNA"/>
</dbReference>
<keyword evidence="3" id="KW-1185">Reference proteome</keyword>
<dbReference type="PANTHER" id="PTHR11102">
    <property type="entry name" value="SEL-1-LIKE PROTEIN"/>
    <property type="match status" value="1"/>
</dbReference>